<dbReference type="Gene3D" id="1.10.760.10">
    <property type="entry name" value="Cytochrome c-like domain"/>
    <property type="match status" value="1"/>
</dbReference>
<organism evidence="9 10">
    <name type="scientific">Roseibium limicola</name>
    <dbReference type="NCBI Taxonomy" id="2816037"/>
    <lineage>
        <taxon>Bacteria</taxon>
        <taxon>Pseudomonadati</taxon>
        <taxon>Pseudomonadota</taxon>
        <taxon>Alphaproteobacteria</taxon>
        <taxon>Hyphomicrobiales</taxon>
        <taxon>Stappiaceae</taxon>
        <taxon>Roseibium</taxon>
    </lineage>
</organism>
<feature type="chain" id="PRO_5037900566" evidence="7">
    <location>
        <begin position="20"/>
        <end position="118"/>
    </location>
</feature>
<evidence type="ECO:0000256" key="4">
    <source>
        <dbReference type="ARBA" id="ARBA00022982"/>
    </source>
</evidence>
<reference evidence="9" key="1">
    <citation type="submission" date="2021-03" db="EMBL/GenBank/DDBJ databases">
        <title>Roseibium sp. CAU 1637 isolated from Incheon.</title>
        <authorList>
            <person name="Kim W."/>
        </authorList>
    </citation>
    <scope>NUCLEOTIDE SEQUENCE</scope>
    <source>
        <strain evidence="9">CAU 1637</strain>
    </source>
</reference>
<evidence type="ECO:0000256" key="7">
    <source>
        <dbReference type="SAM" id="SignalP"/>
    </source>
</evidence>
<evidence type="ECO:0000256" key="6">
    <source>
        <dbReference type="PROSITE-ProRule" id="PRU00433"/>
    </source>
</evidence>
<evidence type="ECO:0000313" key="9">
    <source>
        <dbReference type="EMBL" id="MBO0344906.1"/>
    </source>
</evidence>
<dbReference type="Proteomes" id="UP000664779">
    <property type="component" value="Unassembled WGS sequence"/>
</dbReference>
<dbReference type="InterPro" id="IPR051811">
    <property type="entry name" value="Cytochrome_c550/c551-like"/>
</dbReference>
<evidence type="ECO:0000259" key="8">
    <source>
        <dbReference type="PROSITE" id="PS51007"/>
    </source>
</evidence>
<sequence length="118" mass="12291">MLAAALATVASIALVGARAADVEKFTGDPAKGQAFAEEACAGCHAVGTTGDSALSQAPQFRQLSQLYPIETLAEALAEGIVTAHPDMPEVVLEPEEIEDFLSYLQSIQTASSTEKLAR</sequence>
<gene>
    <name evidence="9" type="ORF">J0X15_06740</name>
</gene>
<feature type="domain" description="Cytochrome c" evidence="8">
    <location>
        <begin position="27"/>
        <end position="108"/>
    </location>
</feature>
<dbReference type="InterPro" id="IPR036909">
    <property type="entry name" value="Cyt_c-like_dom_sf"/>
</dbReference>
<evidence type="ECO:0000256" key="2">
    <source>
        <dbReference type="ARBA" id="ARBA00022617"/>
    </source>
</evidence>
<dbReference type="Pfam" id="PF00034">
    <property type="entry name" value="Cytochrom_C"/>
    <property type="match status" value="1"/>
</dbReference>
<dbReference type="GO" id="GO:0046872">
    <property type="term" value="F:metal ion binding"/>
    <property type="evidence" value="ECO:0007669"/>
    <property type="project" value="UniProtKB-KW"/>
</dbReference>
<evidence type="ECO:0000313" key="10">
    <source>
        <dbReference type="Proteomes" id="UP000664779"/>
    </source>
</evidence>
<dbReference type="EMBL" id="JAFLNF010000002">
    <property type="protein sequence ID" value="MBO0344906.1"/>
    <property type="molecule type" value="Genomic_DNA"/>
</dbReference>
<dbReference type="InterPro" id="IPR009056">
    <property type="entry name" value="Cyt_c-like_dom"/>
</dbReference>
<dbReference type="PROSITE" id="PS51007">
    <property type="entry name" value="CYTC"/>
    <property type="match status" value="1"/>
</dbReference>
<keyword evidence="4" id="KW-0249">Electron transport</keyword>
<keyword evidence="10" id="KW-1185">Reference proteome</keyword>
<evidence type="ECO:0000256" key="5">
    <source>
        <dbReference type="ARBA" id="ARBA00023004"/>
    </source>
</evidence>
<comment type="caution">
    <text evidence="9">The sequence shown here is derived from an EMBL/GenBank/DDBJ whole genome shotgun (WGS) entry which is preliminary data.</text>
</comment>
<accession>A0A939ELP2</accession>
<keyword evidence="2 6" id="KW-0349">Heme</keyword>
<dbReference type="PANTHER" id="PTHR37823:SF1">
    <property type="entry name" value="CYTOCHROME C-553-LIKE"/>
    <property type="match status" value="1"/>
</dbReference>
<name>A0A939ELP2_9HYPH</name>
<dbReference type="PANTHER" id="PTHR37823">
    <property type="entry name" value="CYTOCHROME C-553-LIKE"/>
    <property type="match status" value="1"/>
</dbReference>
<evidence type="ECO:0000256" key="3">
    <source>
        <dbReference type="ARBA" id="ARBA00022723"/>
    </source>
</evidence>
<feature type="signal peptide" evidence="7">
    <location>
        <begin position="1"/>
        <end position="19"/>
    </location>
</feature>
<keyword evidence="1" id="KW-0813">Transport</keyword>
<keyword evidence="5 6" id="KW-0408">Iron</keyword>
<protein>
    <submittedName>
        <fullName evidence="9">Cytochrome c</fullName>
    </submittedName>
</protein>
<dbReference type="GO" id="GO:0020037">
    <property type="term" value="F:heme binding"/>
    <property type="evidence" value="ECO:0007669"/>
    <property type="project" value="InterPro"/>
</dbReference>
<dbReference type="AlphaFoldDB" id="A0A939ELP2"/>
<proteinExistence type="predicted"/>
<keyword evidence="3 6" id="KW-0479">Metal-binding</keyword>
<dbReference type="GO" id="GO:0009055">
    <property type="term" value="F:electron transfer activity"/>
    <property type="evidence" value="ECO:0007669"/>
    <property type="project" value="InterPro"/>
</dbReference>
<evidence type="ECO:0000256" key="1">
    <source>
        <dbReference type="ARBA" id="ARBA00022448"/>
    </source>
</evidence>
<dbReference type="SUPFAM" id="SSF46626">
    <property type="entry name" value="Cytochrome c"/>
    <property type="match status" value="1"/>
</dbReference>
<keyword evidence="7" id="KW-0732">Signal</keyword>